<dbReference type="KEGG" id="aara:120896914"/>
<sequence>MQTEHRVTGTNGTRFEKHHLFDGTGIGQCHSSAGRVYSKIDVLQLNTSNDGRFGTRSATMELKTILLALSLASGVLCTALNESTTSAGDESKPHSRRKRFLLFPPGANILLTSSFGKGLVFRGPAGYVCIGELDLYFPLPDYKYHASALKLGKIAMYPPEPKKPAPPPPPPPPAPKEPDHHHDHHDGGELSPAEVEQYLKDHPGTWVPPGWGKERADWNAENLQYRSEYWAPSIGGQQRYQYPSSTLDRYLGGGGWTERPYDRYRRSVLEQALNEEEEQAEEEHGRRKWLSGEMFNISQHSDWEHFHHYRDRRALFSHLEETLGSITGFHMKECIMRSICEAKNMLPPPGRSMAMDIFRVLFSFPLNEALADDYSNALRDDNVDCRARYASGCPISLLDLVLFGKFET</sequence>
<feature type="region of interest" description="Disordered" evidence="1">
    <location>
        <begin position="158"/>
        <end position="189"/>
    </location>
</feature>
<feature type="compositionally biased region" description="Basic and acidic residues" evidence="1">
    <location>
        <begin position="176"/>
        <end position="188"/>
    </location>
</feature>
<keyword evidence="3" id="KW-1185">Reference proteome</keyword>
<dbReference type="PANTHER" id="PTHR21253">
    <property type="entry name" value="F-BOX ONLY PROTEIN 11-RELATED"/>
    <property type="match status" value="1"/>
</dbReference>
<dbReference type="InterPro" id="IPR006631">
    <property type="entry name" value="DM4_12"/>
</dbReference>
<dbReference type="VEuPathDB" id="VectorBase:AARA21_010510"/>
<dbReference type="RefSeq" id="XP_040157372.1">
    <property type="nucleotide sequence ID" value="XM_040301438.1"/>
</dbReference>
<dbReference type="VEuPathDB" id="VectorBase:AARA004798"/>
<dbReference type="EMBL" id="APCN01000604">
    <property type="status" value="NOT_ANNOTATED_CDS"/>
    <property type="molecule type" value="Genomic_DNA"/>
</dbReference>
<dbReference type="Pfam" id="PF07841">
    <property type="entry name" value="DM4_12"/>
    <property type="match status" value="1"/>
</dbReference>
<protein>
    <submittedName>
        <fullName evidence="2">Uncharacterized protein</fullName>
    </submittedName>
</protein>
<dbReference type="PANTHER" id="PTHR21253:SF0">
    <property type="entry name" value="F-BOX ONLY PROTEIN 11-RELATED"/>
    <property type="match status" value="1"/>
</dbReference>
<evidence type="ECO:0000256" key="1">
    <source>
        <dbReference type="SAM" id="MobiDB-lite"/>
    </source>
</evidence>
<evidence type="ECO:0000313" key="2">
    <source>
        <dbReference type="EnsemblMetazoa" id="AARA004798-PA"/>
    </source>
</evidence>
<dbReference type="AlphaFoldDB" id="A0A182HU38"/>
<dbReference type="SMART" id="SM00718">
    <property type="entry name" value="DM4_12"/>
    <property type="match status" value="1"/>
</dbReference>
<name>A0A182HU38_ANOAR</name>
<reference evidence="2" key="1">
    <citation type="submission" date="2022-08" db="UniProtKB">
        <authorList>
            <consortium name="EnsemblMetazoa"/>
        </authorList>
    </citation>
    <scope>IDENTIFICATION</scope>
    <source>
        <strain evidence="2">Dongola</strain>
    </source>
</reference>
<organism evidence="2 3">
    <name type="scientific">Anopheles arabiensis</name>
    <name type="common">Mosquito</name>
    <dbReference type="NCBI Taxonomy" id="7173"/>
    <lineage>
        <taxon>Eukaryota</taxon>
        <taxon>Metazoa</taxon>
        <taxon>Ecdysozoa</taxon>
        <taxon>Arthropoda</taxon>
        <taxon>Hexapoda</taxon>
        <taxon>Insecta</taxon>
        <taxon>Pterygota</taxon>
        <taxon>Neoptera</taxon>
        <taxon>Endopterygota</taxon>
        <taxon>Diptera</taxon>
        <taxon>Nematocera</taxon>
        <taxon>Culicoidea</taxon>
        <taxon>Culicidae</taxon>
        <taxon>Anophelinae</taxon>
        <taxon>Anopheles</taxon>
    </lineage>
</organism>
<proteinExistence type="predicted"/>
<evidence type="ECO:0000313" key="3">
    <source>
        <dbReference type="Proteomes" id="UP000075840"/>
    </source>
</evidence>
<dbReference type="Proteomes" id="UP000075840">
    <property type="component" value="Unassembled WGS sequence"/>
</dbReference>
<accession>A0A182HU38</accession>
<feature type="compositionally biased region" description="Pro residues" evidence="1">
    <location>
        <begin position="164"/>
        <end position="175"/>
    </location>
</feature>
<dbReference type="EnsemblMetazoa" id="AARA004798-RA">
    <property type="protein sequence ID" value="AARA004798-PA"/>
    <property type="gene ID" value="AARA004798"/>
</dbReference>
<dbReference type="GeneID" id="120896914"/>